<dbReference type="Proteomes" id="UP001051844">
    <property type="component" value="Unassembled WGS sequence"/>
</dbReference>
<dbReference type="Proteomes" id="UP000292095">
    <property type="component" value="Unassembled WGS sequence"/>
</dbReference>
<evidence type="ECO:0000313" key="7">
    <source>
        <dbReference type="Proteomes" id="UP000292693"/>
    </source>
</evidence>
<evidence type="ECO:0000313" key="5">
    <source>
        <dbReference type="EMBL" id="TWV26359.1"/>
    </source>
</evidence>
<protein>
    <submittedName>
        <fullName evidence="3">Uncharacterized protein</fullName>
    </submittedName>
</protein>
<sequence length="66" mass="7149">MRKTLEVAGFLLLLQGAMGLVTEFTDRFDVGLISRVGFLDGYEVYASIAALVLALALFALAESRPK</sequence>
<comment type="caution">
    <text evidence="3">The sequence shown here is derived from an EMBL/GenBank/DDBJ whole genome shotgun (WGS) entry which is preliminary data.</text>
</comment>
<keyword evidence="1" id="KW-0472">Membrane</keyword>
<evidence type="ECO:0000256" key="1">
    <source>
        <dbReference type="SAM" id="Phobius"/>
    </source>
</evidence>
<evidence type="ECO:0000313" key="2">
    <source>
        <dbReference type="EMBL" id="GHI44640.1"/>
    </source>
</evidence>
<proteinExistence type="predicted"/>
<dbReference type="RefSeq" id="WP_008413058.1">
    <property type="nucleotide sequence ID" value="NC_020990.1"/>
</dbReference>
<accession>A0A0X3WWL4</accession>
<feature type="transmembrane region" description="Helical" evidence="1">
    <location>
        <begin position="43"/>
        <end position="61"/>
    </location>
</feature>
<dbReference type="GeneID" id="97266354"/>
<reference evidence="8" key="2">
    <citation type="journal article" date="2019" name="Microbiol. Resour. Announc.">
        <title>Draft Genomic Sequences of Streptomyces misionensis and Streptomyces albidoflavus, bacteria applied for phytopathogen biocontrol.</title>
        <authorList>
            <person name="Pylro V."/>
            <person name="Dias A."/>
            <person name="Andreote F."/>
            <person name="Varani A."/>
            <person name="Andreote C."/>
            <person name="Bernardo E."/>
            <person name="Martins T."/>
        </authorList>
    </citation>
    <scope>NUCLEOTIDE SEQUENCE [LARGE SCALE GENOMIC DNA]</scope>
    <source>
        <strain evidence="8">77</strain>
    </source>
</reference>
<dbReference type="Proteomes" id="UP000292693">
    <property type="component" value="Unassembled WGS sequence"/>
</dbReference>
<dbReference type="Proteomes" id="UP000318052">
    <property type="component" value="Unassembled WGS sequence"/>
</dbReference>
<accession>A0A126XXW0</accession>
<dbReference type="EMBL" id="PKLK01000003">
    <property type="protein sequence ID" value="RZE45610.1"/>
    <property type="molecule type" value="Genomic_DNA"/>
</dbReference>
<keyword evidence="1" id="KW-0812">Transmembrane</keyword>
<gene>
    <name evidence="4" type="ORF">C0Q91_03965</name>
    <name evidence="3" type="ORF">C0Q92_03750</name>
    <name evidence="5" type="ORF">FRZ02_06590</name>
    <name evidence="2" type="ORF">ScoT_08140</name>
</gene>
<reference evidence="6 7" key="1">
    <citation type="submission" date="2017-12" db="EMBL/GenBank/DDBJ databases">
        <title>Population genomics insights into the ecological differentiation and adaptive evolution in streptomycetes.</title>
        <authorList>
            <person name="Li Y."/>
            <person name="Huang Y."/>
        </authorList>
    </citation>
    <scope>NUCLEOTIDE SEQUENCE [LARGE SCALE GENOMIC DNA]</scope>
    <source>
        <strain evidence="4 6">FXJ.2339</strain>
        <strain evidence="3 7">NBRC 100770</strain>
    </source>
</reference>
<evidence type="ECO:0000313" key="3">
    <source>
        <dbReference type="EMBL" id="RZE28590.1"/>
    </source>
</evidence>
<dbReference type="KEGG" id="salb:XNR_0563"/>
<evidence type="ECO:0000313" key="8">
    <source>
        <dbReference type="Proteomes" id="UP000318052"/>
    </source>
</evidence>
<keyword evidence="8" id="KW-1185">Reference proteome</keyword>
<name>A0A126XXW0_9ACTN</name>
<organism evidence="3 7">
    <name type="scientific">Streptomyces albidoflavus</name>
    <dbReference type="NCBI Taxonomy" id="1886"/>
    <lineage>
        <taxon>Bacteria</taxon>
        <taxon>Bacillati</taxon>
        <taxon>Actinomycetota</taxon>
        <taxon>Actinomycetes</taxon>
        <taxon>Kitasatosporales</taxon>
        <taxon>Streptomycetaceae</taxon>
        <taxon>Streptomyces</taxon>
        <taxon>Streptomyces albidoflavus group</taxon>
    </lineage>
</organism>
<dbReference type="AlphaFoldDB" id="A0A126XXW0"/>
<reference evidence="5" key="3">
    <citation type="submission" date="2019-07" db="EMBL/GenBank/DDBJ databases">
        <authorList>
            <person name="Pylro V."/>
            <person name="Dias A."/>
            <person name="Andreote F."/>
            <person name="Varani A."/>
            <person name="Andreote C."/>
            <person name="Bernardo E."/>
            <person name="Martins T."/>
        </authorList>
    </citation>
    <scope>NUCLEOTIDE SEQUENCE</scope>
    <source>
        <strain evidence="5">77</strain>
    </source>
</reference>
<dbReference type="EMBL" id="PKLL01000003">
    <property type="protein sequence ID" value="RZE28590.1"/>
    <property type="molecule type" value="Genomic_DNA"/>
</dbReference>
<reference evidence="2" key="4">
    <citation type="submission" date="2022-09" db="EMBL/GenBank/DDBJ databases">
        <title>Whole genome shotgun sequence of Streptomyces albidoflavus NBRC 12854.</title>
        <authorList>
            <person name="Komaki H."/>
            <person name="Tamura T."/>
        </authorList>
    </citation>
    <scope>NUCLEOTIDE SEQUENCE</scope>
    <source>
        <strain evidence="2">NBRC 12854</strain>
    </source>
</reference>
<dbReference type="EMBL" id="VOGX01000018">
    <property type="protein sequence ID" value="TWV26359.1"/>
    <property type="molecule type" value="Genomic_DNA"/>
</dbReference>
<accession>A0A2M9SHC2</accession>
<evidence type="ECO:0000313" key="4">
    <source>
        <dbReference type="EMBL" id="RZE45610.1"/>
    </source>
</evidence>
<dbReference type="EMBL" id="BNDZ01000003">
    <property type="protein sequence ID" value="GHI44640.1"/>
    <property type="molecule type" value="Genomic_DNA"/>
</dbReference>
<evidence type="ECO:0000313" key="6">
    <source>
        <dbReference type="Proteomes" id="UP000292095"/>
    </source>
</evidence>
<keyword evidence="1" id="KW-1133">Transmembrane helix</keyword>